<evidence type="ECO:0000259" key="3">
    <source>
        <dbReference type="PROSITE" id="PS50235"/>
    </source>
</evidence>
<dbReference type="InterPro" id="IPR050164">
    <property type="entry name" value="Peptidase_C19"/>
</dbReference>
<feature type="compositionally biased region" description="Low complexity" evidence="2">
    <location>
        <begin position="105"/>
        <end position="116"/>
    </location>
</feature>
<dbReference type="InterPro" id="IPR038765">
    <property type="entry name" value="Papain-like_cys_pep_sf"/>
</dbReference>
<dbReference type="PROSITE" id="PS51283">
    <property type="entry name" value="DUSP"/>
    <property type="match status" value="1"/>
</dbReference>
<dbReference type="PROSITE" id="PS50235">
    <property type="entry name" value="USP_3"/>
    <property type="match status" value="1"/>
</dbReference>
<reference evidence="5" key="1">
    <citation type="submission" date="2016-10" db="EMBL/GenBank/DDBJ databases">
        <authorList>
            <person name="Benchimol M."/>
            <person name="Almeida L.G."/>
            <person name="Vasconcelos A.T."/>
            <person name="Perreira-Neves A."/>
            <person name="Rosa I.A."/>
            <person name="Tasca T."/>
            <person name="Bogo M.R."/>
            <person name="de Souza W."/>
        </authorList>
    </citation>
    <scope>NUCLEOTIDE SEQUENCE [LARGE SCALE GENOMIC DNA]</scope>
    <source>
        <strain evidence="5">K</strain>
    </source>
</reference>
<evidence type="ECO:0000313" key="5">
    <source>
        <dbReference type="EMBL" id="OHT07786.1"/>
    </source>
</evidence>
<dbReference type="InterPro" id="IPR029071">
    <property type="entry name" value="Ubiquitin-like_domsf"/>
</dbReference>
<dbReference type="SUPFAM" id="SSF54236">
    <property type="entry name" value="Ubiquitin-like"/>
    <property type="match status" value="1"/>
</dbReference>
<comment type="similarity">
    <text evidence="1">Belongs to the peptidase C19 family.</text>
</comment>
<keyword evidence="6" id="KW-1185">Reference proteome</keyword>
<dbReference type="PANTHER" id="PTHR24006">
    <property type="entry name" value="UBIQUITIN CARBOXYL-TERMINAL HYDROLASE"/>
    <property type="match status" value="1"/>
</dbReference>
<dbReference type="EMBL" id="MLAK01000686">
    <property type="protein sequence ID" value="OHT07786.1"/>
    <property type="molecule type" value="Genomic_DNA"/>
</dbReference>
<dbReference type="InterPro" id="IPR006615">
    <property type="entry name" value="Pept_C19_DUSP"/>
</dbReference>
<protein>
    <submittedName>
        <fullName evidence="5">Uncharacterized protein</fullName>
    </submittedName>
</protein>
<feature type="domain" description="DUSP" evidence="4">
    <location>
        <begin position="1"/>
        <end position="176"/>
    </location>
</feature>
<organism evidence="5 6">
    <name type="scientific">Tritrichomonas foetus</name>
    <dbReference type="NCBI Taxonomy" id="1144522"/>
    <lineage>
        <taxon>Eukaryota</taxon>
        <taxon>Metamonada</taxon>
        <taxon>Parabasalia</taxon>
        <taxon>Tritrichomonadida</taxon>
        <taxon>Tritrichomonadidae</taxon>
        <taxon>Tritrichomonas</taxon>
    </lineage>
</organism>
<dbReference type="Pfam" id="PF00443">
    <property type="entry name" value="UCH"/>
    <property type="match status" value="1"/>
</dbReference>
<evidence type="ECO:0000313" key="6">
    <source>
        <dbReference type="Proteomes" id="UP000179807"/>
    </source>
</evidence>
<evidence type="ECO:0000256" key="1">
    <source>
        <dbReference type="ARBA" id="ARBA00009085"/>
    </source>
</evidence>
<dbReference type="CDD" id="cd02257">
    <property type="entry name" value="Peptidase_C19"/>
    <property type="match status" value="1"/>
</dbReference>
<dbReference type="GO" id="GO:0005634">
    <property type="term" value="C:nucleus"/>
    <property type="evidence" value="ECO:0007669"/>
    <property type="project" value="TreeGrafter"/>
</dbReference>
<evidence type="ECO:0000259" key="4">
    <source>
        <dbReference type="PROSITE" id="PS51283"/>
    </source>
</evidence>
<comment type="caution">
    <text evidence="5">The sequence shown here is derived from an EMBL/GenBank/DDBJ whole genome shotgun (WGS) entry which is preliminary data.</text>
</comment>
<dbReference type="Gene3D" id="3.30.2230.10">
    <property type="entry name" value="DUSP-like"/>
    <property type="match status" value="1"/>
</dbReference>
<accession>A0A1J4KA08</accession>
<evidence type="ECO:0000256" key="2">
    <source>
        <dbReference type="SAM" id="MobiDB-lite"/>
    </source>
</evidence>
<dbReference type="GO" id="GO:0016579">
    <property type="term" value="P:protein deubiquitination"/>
    <property type="evidence" value="ECO:0007669"/>
    <property type="project" value="InterPro"/>
</dbReference>
<dbReference type="Gene3D" id="3.90.70.10">
    <property type="entry name" value="Cysteine proteinases"/>
    <property type="match status" value="1"/>
</dbReference>
<gene>
    <name evidence="5" type="ORF">TRFO_23897</name>
</gene>
<dbReference type="GO" id="GO:0004843">
    <property type="term" value="F:cysteine-type deubiquitinase activity"/>
    <property type="evidence" value="ECO:0007669"/>
    <property type="project" value="InterPro"/>
</dbReference>
<sequence length="614" mass="68159">MKVKDNLLKTLVPLIPQLTGDKRRPANRNISLIDSTWFSKFASWINGNGDSPGPIDNQSLYNKILFYSASQNPQNVQNNVIMNATNKNSSYGPNNPSIDVDTAKSDSIVSPSSSKGSIKSNVKLSYGNNQNMNQIDNSSATGEVQENTDFELLETNVFNALVTVFGGGPAISRPYMMHPVTKEANVILTPIKLNVDVDGNLVTRTADPKWTVFDFIVSIAEKLKTDPQHLRVRVDKNFIDNQCTLEQVKVNYGVNLTIDISLQAQSVNPVKFSQAGSMSGRLNNPFGSSPDRGSARSATSMPSRAFNCAANVIFNSFIFVLVQQPQIRQYFLTLDSNTLNHSDNDSTTSSAQTTDKNAAGSCSSYSKFIEAFIEYFGETEKYPGIMVRSDAVANSFFAPKPELASTRLFNLAVTVDVIIKTLFDGLGKPNDIQTNLLINIRRDIKCSKCGKITSFDDSIGCFNIKVHSKIFGKRNLHECISQIFEPHKLKEQKCSKCKDKGTIKETIKIKNLPNILILVLPRLNSGHKQKCPDVEYSKTLQMGKLSGNNSDTYELAAVVSHTGNTFSQKPKIFMRDSENREKWLFYGDTRILRANEKAAILPSTAVILLYHRIR</sequence>
<dbReference type="GeneID" id="94838142"/>
<dbReference type="RefSeq" id="XP_068360922.1">
    <property type="nucleotide sequence ID" value="XM_068503438.1"/>
</dbReference>
<dbReference type="Pfam" id="PF06337">
    <property type="entry name" value="DUSP"/>
    <property type="match status" value="1"/>
</dbReference>
<name>A0A1J4KA08_9EUKA</name>
<feature type="compositionally biased region" description="Polar residues" evidence="2">
    <location>
        <begin position="87"/>
        <end position="97"/>
    </location>
</feature>
<dbReference type="InterPro" id="IPR028889">
    <property type="entry name" value="USP"/>
</dbReference>
<proteinExistence type="inferred from homology"/>
<dbReference type="VEuPathDB" id="TrichDB:TRFO_23897"/>
<dbReference type="InterPro" id="IPR035927">
    <property type="entry name" value="DUSP-like_sf"/>
</dbReference>
<dbReference type="Proteomes" id="UP000179807">
    <property type="component" value="Unassembled WGS sequence"/>
</dbReference>
<feature type="region of interest" description="Disordered" evidence="2">
    <location>
        <begin position="87"/>
        <end position="116"/>
    </location>
</feature>
<dbReference type="InterPro" id="IPR001394">
    <property type="entry name" value="Peptidase_C19_UCH"/>
</dbReference>
<dbReference type="AlphaFoldDB" id="A0A1J4KA08"/>
<feature type="domain" description="USP" evidence="3">
    <location>
        <begin position="303"/>
        <end position="613"/>
    </location>
</feature>
<dbReference type="SUPFAM" id="SSF54001">
    <property type="entry name" value="Cysteine proteinases"/>
    <property type="match status" value="1"/>
</dbReference>
<dbReference type="SUPFAM" id="SSF143791">
    <property type="entry name" value="DUSP-like"/>
    <property type="match status" value="1"/>
</dbReference>
<dbReference type="SMART" id="SM00695">
    <property type="entry name" value="DUSP"/>
    <property type="match status" value="1"/>
</dbReference>
<dbReference type="GO" id="GO:0005829">
    <property type="term" value="C:cytosol"/>
    <property type="evidence" value="ECO:0007669"/>
    <property type="project" value="TreeGrafter"/>
</dbReference>